<dbReference type="STRING" id="861266.ARTSIC4J27_250"/>
<keyword evidence="2" id="KW-1185">Reference proteome</keyword>
<sequence>MNPEEPVCTCITRPVGLGIKFVVVFDPYCQLPKHKERGTYAGPAPAYEVKGGE</sequence>
<dbReference type="RefSeq" id="WP_161799517.1">
    <property type="nucleotide sequence ID" value="NZ_CAQI01000025.1"/>
</dbReference>
<evidence type="ECO:0000313" key="2">
    <source>
        <dbReference type="Proteomes" id="UP000035722"/>
    </source>
</evidence>
<proteinExistence type="predicted"/>
<dbReference type="AlphaFoldDB" id="A0A024GXX1"/>
<protein>
    <submittedName>
        <fullName evidence="1">Uncharacterized protein</fullName>
    </submittedName>
</protein>
<gene>
    <name evidence="1" type="ORF">ARTSIC4J27_250</name>
</gene>
<dbReference type="Proteomes" id="UP000035722">
    <property type="component" value="Unassembled WGS sequence"/>
</dbReference>
<accession>A0A024GXX1</accession>
<reference evidence="2" key="1">
    <citation type="journal article" date="2014" name="Genome Announc.">
        <title>Genome Sequence of Arthrobacter siccitolerans 4J27, a Xeroprotectant-Producing Desiccation-Tolerant Microorganism.</title>
        <authorList>
            <person name="Manzanera M."/>
            <person name="Santa-Cruz-Calvo L."/>
            <person name="Vilchez J.I."/>
            <person name="Garcia-Fontana C."/>
            <person name="Silva-Castro G.A."/>
            <person name="Calvo C."/>
            <person name="Gonzalez-Lopez J."/>
        </authorList>
    </citation>
    <scope>NUCLEOTIDE SEQUENCE [LARGE SCALE GENOMIC DNA]</scope>
    <source>
        <strain evidence="2">4J27</strain>
    </source>
</reference>
<dbReference type="EMBL" id="CAQI01000025">
    <property type="protein sequence ID" value="CCQ44326.1"/>
    <property type="molecule type" value="Genomic_DNA"/>
</dbReference>
<comment type="caution">
    <text evidence="1">The sequence shown here is derived from an EMBL/GenBank/DDBJ whole genome shotgun (WGS) entry which is preliminary data.</text>
</comment>
<organism evidence="1 2">
    <name type="scientific">Pseudarthrobacter siccitolerans</name>
    <dbReference type="NCBI Taxonomy" id="861266"/>
    <lineage>
        <taxon>Bacteria</taxon>
        <taxon>Bacillati</taxon>
        <taxon>Actinomycetota</taxon>
        <taxon>Actinomycetes</taxon>
        <taxon>Micrococcales</taxon>
        <taxon>Micrococcaceae</taxon>
        <taxon>Pseudarthrobacter</taxon>
    </lineage>
</organism>
<name>A0A024GXX1_9MICC</name>
<evidence type="ECO:0000313" key="1">
    <source>
        <dbReference type="EMBL" id="CCQ44326.1"/>
    </source>
</evidence>